<feature type="region of interest" description="Disordered" evidence="1">
    <location>
        <begin position="1"/>
        <end position="26"/>
    </location>
</feature>
<name>A0A5J4VLC9_9EUKA</name>
<dbReference type="Proteomes" id="UP000324800">
    <property type="component" value="Unassembled WGS sequence"/>
</dbReference>
<evidence type="ECO:0000256" key="1">
    <source>
        <dbReference type="SAM" id="MobiDB-lite"/>
    </source>
</evidence>
<comment type="caution">
    <text evidence="2">The sequence shown here is derived from an EMBL/GenBank/DDBJ whole genome shotgun (WGS) entry which is preliminary data.</text>
</comment>
<gene>
    <name evidence="2" type="ORF">EZS28_021077</name>
</gene>
<feature type="compositionally biased region" description="Polar residues" evidence="1">
    <location>
        <begin position="52"/>
        <end position="66"/>
    </location>
</feature>
<feature type="compositionally biased region" description="Polar residues" evidence="1">
    <location>
        <begin position="81"/>
        <end position="99"/>
    </location>
</feature>
<feature type="compositionally biased region" description="Basic and acidic residues" evidence="1">
    <location>
        <begin position="100"/>
        <end position="120"/>
    </location>
</feature>
<evidence type="ECO:0000313" key="3">
    <source>
        <dbReference type="Proteomes" id="UP000324800"/>
    </source>
</evidence>
<sequence length="165" mass="18317">MEGRMEVRQTDPGRFDKVAGTNQDKQPAKLLTENSMLFNNNRCSRDRLGSVAGTSGQSGGTDNTSWRVEWNMDLEVLQLAGSSSSVDGPENSSRILSTRNCDDDKYRQHGDRMVHQKMAGEEGDAADNQKNKDVRIREGHTPDDTTYPRDEQQGGRLTQQDVNGG</sequence>
<feature type="region of interest" description="Disordered" evidence="1">
    <location>
        <begin position="45"/>
        <end position="66"/>
    </location>
</feature>
<evidence type="ECO:0000313" key="2">
    <source>
        <dbReference type="EMBL" id="KAA6383398.1"/>
    </source>
</evidence>
<organism evidence="2 3">
    <name type="scientific">Streblomastix strix</name>
    <dbReference type="NCBI Taxonomy" id="222440"/>
    <lineage>
        <taxon>Eukaryota</taxon>
        <taxon>Metamonada</taxon>
        <taxon>Preaxostyla</taxon>
        <taxon>Oxymonadida</taxon>
        <taxon>Streblomastigidae</taxon>
        <taxon>Streblomastix</taxon>
    </lineage>
</organism>
<dbReference type="EMBL" id="SNRW01006266">
    <property type="protein sequence ID" value="KAA6383398.1"/>
    <property type="molecule type" value="Genomic_DNA"/>
</dbReference>
<reference evidence="2 3" key="1">
    <citation type="submission" date="2019-03" db="EMBL/GenBank/DDBJ databases">
        <title>Single cell metagenomics reveals metabolic interactions within the superorganism composed of flagellate Streblomastix strix and complex community of Bacteroidetes bacteria on its surface.</title>
        <authorList>
            <person name="Treitli S.C."/>
            <person name="Kolisko M."/>
            <person name="Husnik F."/>
            <person name="Keeling P."/>
            <person name="Hampl V."/>
        </authorList>
    </citation>
    <scope>NUCLEOTIDE SEQUENCE [LARGE SCALE GENOMIC DNA]</scope>
    <source>
        <strain evidence="2">ST1C</strain>
    </source>
</reference>
<accession>A0A5J4VLC9</accession>
<feature type="compositionally biased region" description="Basic and acidic residues" evidence="1">
    <location>
        <begin position="1"/>
        <end position="17"/>
    </location>
</feature>
<protein>
    <submittedName>
        <fullName evidence="2">Uncharacterized protein</fullName>
    </submittedName>
</protein>
<proteinExistence type="predicted"/>
<feature type="region of interest" description="Disordered" evidence="1">
    <location>
        <begin position="81"/>
        <end position="165"/>
    </location>
</feature>
<dbReference type="AlphaFoldDB" id="A0A5J4VLC9"/>
<feature type="compositionally biased region" description="Polar residues" evidence="1">
    <location>
        <begin position="155"/>
        <end position="165"/>
    </location>
</feature>
<feature type="compositionally biased region" description="Basic and acidic residues" evidence="1">
    <location>
        <begin position="127"/>
        <end position="153"/>
    </location>
</feature>